<keyword evidence="2" id="KW-0808">Transferase</keyword>
<reference evidence="6 7" key="1">
    <citation type="journal article" date="2010" name="Stand. Genomic Sci.">
        <title>Complete genome sequence of Desulfarculus baarsii type strain (2st14).</title>
        <authorList>
            <person name="Sun H."/>
            <person name="Spring S."/>
            <person name="Lapidus A."/>
            <person name="Davenport K."/>
            <person name="Del Rio T.G."/>
            <person name="Tice H."/>
            <person name="Nolan M."/>
            <person name="Copeland A."/>
            <person name="Cheng J.F."/>
            <person name="Lucas S."/>
            <person name="Tapia R."/>
            <person name="Goodwin L."/>
            <person name="Pitluck S."/>
            <person name="Ivanova N."/>
            <person name="Pagani I."/>
            <person name="Mavromatis K."/>
            <person name="Ovchinnikova G."/>
            <person name="Pati A."/>
            <person name="Chen A."/>
            <person name="Palaniappan K."/>
            <person name="Hauser L."/>
            <person name="Chang Y.J."/>
            <person name="Jeffries C.D."/>
            <person name="Detter J.C."/>
            <person name="Han C."/>
            <person name="Rohde M."/>
            <person name="Brambilla E."/>
            <person name="Goker M."/>
            <person name="Woyke T."/>
            <person name="Bristow J."/>
            <person name="Eisen J.A."/>
            <person name="Markowitz V."/>
            <person name="Hugenholtz P."/>
            <person name="Kyrpides N.C."/>
            <person name="Klenk H.P."/>
            <person name="Land M."/>
        </authorList>
    </citation>
    <scope>NUCLEOTIDE SEQUENCE [LARGE SCALE GENOMIC DNA]</scope>
    <source>
        <strain evidence="7">ATCC 33931 / DSM 2075 / LMG 7858 / VKM B-1802 / 2st14</strain>
    </source>
</reference>
<evidence type="ECO:0008006" key="8">
    <source>
        <dbReference type="Google" id="ProtNLM"/>
    </source>
</evidence>
<dbReference type="Pfam" id="PF05853">
    <property type="entry name" value="BKACE"/>
    <property type="match status" value="1"/>
</dbReference>
<proteinExistence type="predicted"/>
<evidence type="ECO:0000256" key="2">
    <source>
        <dbReference type="ARBA" id="ARBA00022679"/>
    </source>
</evidence>
<dbReference type="STRING" id="644282.Deba_2999"/>
<evidence type="ECO:0000256" key="4">
    <source>
        <dbReference type="ARBA" id="ARBA00022833"/>
    </source>
</evidence>
<dbReference type="GO" id="GO:0046872">
    <property type="term" value="F:metal ion binding"/>
    <property type="evidence" value="ECO:0007669"/>
    <property type="project" value="UniProtKB-KW"/>
</dbReference>
<keyword evidence="4" id="KW-0862">Zinc</keyword>
<dbReference type="PANTHER" id="PTHR37418">
    <property type="entry name" value="3-KETO-5-AMINOHEXANOATE CLEAVAGE ENZYME-RELATED"/>
    <property type="match status" value="1"/>
</dbReference>
<organism evidence="6 7">
    <name type="scientific">Desulfarculus baarsii (strain ATCC 33931 / DSM 2075 / LMG 7858 / VKM B-1802 / 2st14)</name>
    <dbReference type="NCBI Taxonomy" id="644282"/>
    <lineage>
        <taxon>Bacteria</taxon>
        <taxon>Pseudomonadati</taxon>
        <taxon>Thermodesulfobacteriota</taxon>
        <taxon>Desulfarculia</taxon>
        <taxon>Desulfarculales</taxon>
        <taxon>Desulfarculaceae</taxon>
        <taxon>Desulfarculus</taxon>
    </lineage>
</organism>
<keyword evidence="7" id="KW-1185">Reference proteome</keyword>
<comment type="cofactor">
    <cofactor evidence="1">
        <name>Zn(2+)</name>
        <dbReference type="ChEBI" id="CHEBI:29105"/>
    </cofactor>
</comment>
<dbReference type="InterPro" id="IPR013785">
    <property type="entry name" value="Aldolase_TIM"/>
</dbReference>
<keyword evidence="3" id="KW-0479">Metal-binding</keyword>
<dbReference type="AlphaFoldDB" id="E1QLB7"/>
<feature type="transmembrane region" description="Helical" evidence="5">
    <location>
        <begin position="192"/>
        <end position="214"/>
    </location>
</feature>
<dbReference type="eggNOG" id="COG3246">
    <property type="taxonomic scope" value="Bacteria"/>
</dbReference>
<name>E1QLB7_DESB2</name>
<evidence type="ECO:0000256" key="5">
    <source>
        <dbReference type="SAM" id="Phobius"/>
    </source>
</evidence>
<dbReference type="PANTHER" id="PTHR37418:SF2">
    <property type="entry name" value="3-KETO-5-AMINOHEXANOATE CLEAVAGE ENZYME"/>
    <property type="match status" value="1"/>
</dbReference>
<dbReference type="OrthoDB" id="9155960at2"/>
<dbReference type="Proteomes" id="UP000009047">
    <property type="component" value="Chromosome"/>
</dbReference>
<keyword evidence="5" id="KW-0812">Transmembrane</keyword>
<dbReference type="EMBL" id="CP002085">
    <property type="protein sequence ID" value="ADK86352.1"/>
    <property type="molecule type" value="Genomic_DNA"/>
</dbReference>
<protein>
    <recommendedName>
        <fullName evidence="8">3-keto-5-aminohexanoate cleavage enzyme</fullName>
    </recommendedName>
</protein>
<gene>
    <name evidence="6" type="ordered locus">Deba_2999</name>
</gene>
<accession>E1QLB7</accession>
<keyword evidence="5" id="KW-1133">Transmembrane helix</keyword>
<dbReference type="InterPro" id="IPR008567">
    <property type="entry name" value="BKACE"/>
</dbReference>
<keyword evidence="5" id="KW-0472">Membrane</keyword>
<evidence type="ECO:0000256" key="3">
    <source>
        <dbReference type="ARBA" id="ARBA00022723"/>
    </source>
</evidence>
<evidence type="ECO:0000313" key="7">
    <source>
        <dbReference type="Proteomes" id="UP000009047"/>
    </source>
</evidence>
<dbReference type="GO" id="GO:0043720">
    <property type="term" value="F:3-keto-5-aminohexanoate cleavage activity"/>
    <property type="evidence" value="ECO:0007669"/>
    <property type="project" value="InterPro"/>
</dbReference>
<dbReference type="KEGG" id="dbr:Deba_2999"/>
<dbReference type="HOGENOM" id="CLU_065536_1_0_7"/>
<evidence type="ECO:0000256" key="1">
    <source>
        <dbReference type="ARBA" id="ARBA00001947"/>
    </source>
</evidence>
<dbReference type="RefSeq" id="WP_013259789.1">
    <property type="nucleotide sequence ID" value="NC_014365.1"/>
</dbReference>
<evidence type="ECO:0000313" key="6">
    <source>
        <dbReference type="EMBL" id="ADK86352.1"/>
    </source>
</evidence>
<dbReference type="Gene3D" id="3.20.20.70">
    <property type="entry name" value="Aldolase class I"/>
    <property type="match status" value="1"/>
</dbReference>
<sequence>MERKVIVSAAITGAIHTPTMSPHLPITPEQIADQAIEAAQAGAAAVHIHARDPRSGMPSADPALFEQIVTRIQAGCDAIICLTTGGGLSMTVEQRAAVVPRFQPELASLNMGSMNFALHPMAKRHAAWLHEWEPLMLEASKDNIFRNTFGDLEKILAMMAQAGVKPELEIYDAGQLDNAAFMVAEGLLKPPLYLQFVLGILGGMSATLDSLLFLRQTADRLLGPRNYQFSAFGAGRMEFPICTASALMGGHCRVGLEDNLNLARGVPATSNAELVLKMRRILAEFSLETATPAEARAILGLKGR</sequence>